<dbReference type="Proteomes" id="UP000533017">
    <property type="component" value="Unassembled WGS sequence"/>
</dbReference>
<dbReference type="RefSeq" id="WP_092885002.1">
    <property type="nucleotide sequence ID" value="NZ_FOOI01000010.1"/>
</dbReference>
<evidence type="ECO:0000313" key="4">
    <source>
        <dbReference type="Proteomes" id="UP000533017"/>
    </source>
</evidence>
<reference evidence="1 4" key="2">
    <citation type="submission" date="2020-07" db="EMBL/GenBank/DDBJ databases">
        <title>Sequencing the genomes of 1000 actinobacteria strains.</title>
        <authorList>
            <person name="Klenk H.-P."/>
        </authorList>
    </citation>
    <scope>NUCLEOTIDE SEQUENCE [LARGE SCALE GENOMIC DNA]</scope>
    <source>
        <strain evidence="1 4">DSM 45117</strain>
    </source>
</reference>
<dbReference type="Proteomes" id="UP000199052">
    <property type="component" value="Unassembled WGS sequence"/>
</dbReference>
<evidence type="ECO:0000313" key="1">
    <source>
        <dbReference type="EMBL" id="NYH82607.1"/>
    </source>
</evidence>
<dbReference type="OrthoDB" id="5242307at2"/>
<protein>
    <recommendedName>
        <fullName evidence="5">Peptidase MA superfamily protein</fullName>
    </recommendedName>
</protein>
<dbReference type="EMBL" id="FOOI01000010">
    <property type="protein sequence ID" value="SFG99949.1"/>
    <property type="molecule type" value="Genomic_DNA"/>
</dbReference>
<dbReference type="STRING" id="504797.SAMN05421678_110240"/>
<proteinExistence type="predicted"/>
<evidence type="ECO:0000313" key="3">
    <source>
        <dbReference type="Proteomes" id="UP000199052"/>
    </source>
</evidence>
<evidence type="ECO:0000313" key="2">
    <source>
        <dbReference type="EMBL" id="SFG99949.1"/>
    </source>
</evidence>
<organism evidence="2 3">
    <name type="scientific">Actinopolymorpha cephalotaxi</name>
    <dbReference type="NCBI Taxonomy" id="504797"/>
    <lineage>
        <taxon>Bacteria</taxon>
        <taxon>Bacillati</taxon>
        <taxon>Actinomycetota</taxon>
        <taxon>Actinomycetes</taxon>
        <taxon>Propionibacteriales</taxon>
        <taxon>Actinopolymorphaceae</taxon>
        <taxon>Actinopolymorpha</taxon>
    </lineage>
</organism>
<dbReference type="EMBL" id="JACBZA010000001">
    <property type="protein sequence ID" value="NYH82607.1"/>
    <property type="molecule type" value="Genomic_DNA"/>
</dbReference>
<keyword evidence="4" id="KW-1185">Reference proteome</keyword>
<accession>A0A1I2WGV6</accession>
<dbReference type="AlphaFoldDB" id="A0A1I2WGV6"/>
<evidence type="ECO:0008006" key="5">
    <source>
        <dbReference type="Google" id="ProtNLM"/>
    </source>
</evidence>
<sequence>MIGDSAQRVRRRAAPRRRFAARTLAALVAGILLVSGVFASTVAVMTGSAVPSAVGSLDSRGATRGAGDLAPAVRPTLAARSGHLTAQRVAVAEDLLGRQAAAIRSGDRRAYLATVDPRARAFAATAARTFDNLQRMRVRQVHFGTPVVDTRGFAPARRAALGPSAWVASAELSFRLAAGDTQPWRTTLRMVFVDRDGASYLAGDREGQGPDTSLPLWLTERIDVVHGEHSMVAGSAGRDELRRFARTADLAVRRVSEVWGRRWDQYVVVLVPPSQTQMERLIGVDSHTQTAVAAVTTSVGRPDPALASHIVVNPHTFDQIGSLGRLVVLTHEATHVASHATVSGMPVWLSEGFADYVGFHRSGLPSAVIAHEFLRDVHRRGAPDALPSGAEFDPRARALDEAYESAWTACRYVAYHWDQATLLRFYVAMDGARTKADQERVYRRVLGTSSDRFVQGWRAYVREHSDDD</sequence>
<name>A0A1I2WGV6_9ACTN</name>
<gene>
    <name evidence="1" type="ORF">FHR37_001458</name>
    <name evidence="2" type="ORF">SAMN05421678_110240</name>
</gene>
<reference evidence="2 3" key="1">
    <citation type="submission" date="2016-10" db="EMBL/GenBank/DDBJ databases">
        <authorList>
            <person name="de Groot N.N."/>
        </authorList>
    </citation>
    <scope>NUCLEOTIDE SEQUENCE [LARGE SCALE GENOMIC DNA]</scope>
    <source>
        <strain evidence="2 3">CPCC 202808</strain>
    </source>
</reference>